<evidence type="ECO:0000256" key="8">
    <source>
        <dbReference type="ARBA" id="ARBA00023235"/>
    </source>
</evidence>
<name>A0A7M4D8G8_9BACT</name>
<proteinExistence type="inferred from homology"/>
<dbReference type="EMBL" id="WOTW01000036">
    <property type="protein sequence ID" value="MUP38947.1"/>
    <property type="molecule type" value="Genomic_DNA"/>
</dbReference>
<comment type="similarity">
    <text evidence="9">Belongs to the TrpF family.</text>
</comment>
<dbReference type="InterPro" id="IPR044643">
    <property type="entry name" value="TrpF_fam"/>
</dbReference>
<keyword evidence="8 9" id="KW-0413">Isomerase</keyword>
<evidence type="ECO:0000256" key="3">
    <source>
        <dbReference type="ARBA" id="ARBA00012572"/>
    </source>
</evidence>
<keyword evidence="5 9" id="KW-0028">Amino-acid biosynthesis</keyword>
<dbReference type="InterPro" id="IPR011060">
    <property type="entry name" value="RibuloseP-bd_barrel"/>
</dbReference>
<dbReference type="PANTHER" id="PTHR42894">
    <property type="entry name" value="N-(5'-PHOSPHORIBOSYL)ANTHRANILATE ISOMERASE"/>
    <property type="match status" value="1"/>
</dbReference>
<evidence type="ECO:0000313" key="12">
    <source>
        <dbReference type="EMBL" id="MVB08152.1"/>
    </source>
</evidence>
<dbReference type="HAMAP" id="MF_00135">
    <property type="entry name" value="PRAI"/>
    <property type="match status" value="1"/>
</dbReference>
<comment type="pathway">
    <text evidence="2 9">Amino-acid biosynthesis; L-tryptophan biosynthesis; L-tryptophan from chorismate: step 3/5.</text>
</comment>
<evidence type="ECO:0000256" key="7">
    <source>
        <dbReference type="ARBA" id="ARBA00023141"/>
    </source>
</evidence>
<dbReference type="GO" id="GO:0000162">
    <property type="term" value="P:L-tryptophan biosynthetic process"/>
    <property type="evidence" value="ECO:0007669"/>
    <property type="project" value="UniProtKB-UniRule"/>
</dbReference>
<dbReference type="Pfam" id="PF00697">
    <property type="entry name" value="PRAI"/>
    <property type="match status" value="1"/>
</dbReference>
<dbReference type="Proteomes" id="UP000285951">
    <property type="component" value="Unassembled WGS sequence"/>
</dbReference>
<evidence type="ECO:0000259" key="10">
    <source>
        <dbReference type="Pfam" id="PF00697"/>
    </source>
</evidence>
<reference evidence="11 14" key="2">
    <citation type="submission" date="2019-12" db="EMBL/GenBank/DDBJ databases">
        <title>Draft genome sequence of Labilibaculum sp. strain 44 isolated from deep waters of Black Sea.</title>
        <authorList>
            <person name="Yadav S."/>
            <person name="Villanueva L."/>
        </authorList>
    </citation>
    <scope>NUCLEOTIDE SEQUENCE [LARGE SCALE GENOMIC DNA]</scope>
    <source>
        <strain evidence="11 14">44</strain>
    </source>
</reference>
<evidence type="ECO:0000313" key="14">
    <source>
        <dbReference type="Proteomes" id="UP000462449"/>
    </source>
</evidence>
<dbReference type="UniPathway" id="UPA00035">
    <property type="reaction ID" value="UER00042"/>
</dbReference>
<evidence type="ECO:0000313" key="11">
    <source>
        <dbReference type="EMBL" id="MUP38947.1"/>
    </source>
</evidence>
<evidence type="ECO:0000256" key="9">
    <source>
        <dbReference type="HAMAP-Rule" id="MF_00135"/>
    </source>
</evidence>
<dbReference type="InterPro" id="IPR001240">
    <property type="entry name" value="PRAI_dom"/>
</dbReference>
<evidence type="ECO:0000256" key="5">
    <source>
        <dbReference type="ARBA" id="ARBA00022605"/>
    </source>
</evidence>
<evidence type="ECO:0000256" key="4">
    <source>
        <dbReference type="ARBA" id="ARBA00022272"/>
    </source>
</evidence>
<protein>
    <recommendedName>
        <fullName evidence="4 9">N-(5'-phosphoribosyl)anthranilate isomerase</fullName>
        <shortName evidence="9">PRAI</shortName>
        <ecNumber evidence="3 9">5.3.1.24</ecNumber>
    </recommendedName>
</protein>
<comment type="catalytic activity">
    <reaction evidence="1 9">
        <text>N-(5-phospho-beta-D-ribosyl)anthranilate = 1-(2-carboxyphenylamino)-1-deoxy-D-ribulose 5-phosphate</text>
        <dbReference type="Rhea" id="RHEA:21540"/>
        <dbReference type="ChEBI" id="CHEBI:18277"/>
        <dbReference type="ChEBI" id="CHEBI:58613"/>
        <dbReference type="EC" id="5.3.1.24"/>
    </reaction>
</comment>
<dbReference type="Proteomes" id="UP000462449">
    <property type="component" value="Unassembled WGS sequence"/>
</dbReference>
<accession>A0A7M4D8G8</accession>
<dbReference type="CDD" id="cd00405">
    <property type="entry name" value="PRAI"/>
    <property type="match status" value="1"/>
</dbReference>
<dbReference type="OrthoDB" id="9786954at2"/>
<organism evidence="11 14">
    <name type="scientific">Labilibaculum euxinus</name>
    <dbReference type="NCBI Taxonomy" id="2686357"/>
    <lineage>
        <taxon>Bacteria</taxon>
        <taxon>Pseudomonadati</taxon>
        <taxon>Bacteroidota</taxon>
        <taxon>Bacteroidia</taxon>
        <taxon>Marinilabiliales</taxon>
        <taxon>Marinifilaceae</taxon>
        <taxon>Labilibaculum</taxon>
    </lineage>
</organism>
<keyword evidence="6 9" id="KW-0822">Tryptophan biosynthesis</keyword>
<dbReference type="RefSeq" id="WP_156196464.1">
    <property type="nucleotide sequence ID" value="NZ_QTZN02000036.1"/>
</dbReference>
<reference evidence="12 13" key="1">
    <citation type="submission" date="2019-11" db="EMBL/GenBank/DDBJ databases">
        <title>Draft genome sequence of Labilibaculum sp. strain SYP isolated from Black Sea.</title>
        <authorList>
            <person name="Yadav S."/>
            <person name="Villanueva L."/>
        </authorList>
    </citation>
    <scope>NUCLEOTIDE SEQUENCE [LARGE SCALE GENOMIC DNA]</scope>
    <source>
        <strain evidence="12 13">44</strain>
    </source>
</reference>
<dbReference type="GO" id="GO:0004640">
    <property type="term" value="F:phosphoribosylanthranilate isomerase activity"/>
    <property type="evidence" value="ECO:0007669"/>
    <property type="project" value="UniProtKB-UniRule"/>
</dbReference>
<dbReference type="SUPFAM" id="SSF51366">
    <property type="entry name" value="Ribulose-phoshate binding barrel"/>
    <property type="match status" value="1"/>
</dbReference>
<dbReference type="AlphaFoldDB" id="A0A7M4D8G8"/>
<dbReference type="EC" id="5.3.1.24" evidence="3 9"/>
<dbReference type="InterPro" id="IPR013785">
    <property type="entry name" value="Aldolase_TIM"/>
</dbReference>
<gene>
    <name evidence="9" type="primary">trpF</name>
    <name evidence="12" type="ORF">DWB62_014095</name>
    <name evidence="11" type="ORF">GNY23_14095</name>
</gene>
<comment type="caution">
    <text evidence="11">The sequence shown here is derived from an EMBL/GenBank/DDBJ whole genome shotgun (WGS) entry which is preliminary data.</text>
</comment>
<feature type="domain" description="N-(5'phosphoribosyl) anthranilate isomerase (PRAI)" evidence="10">
    <location>
        <begin position="4"/>
        <end position="203"/>
    </location>
</feature>
<dbReference type="Gene3D" id="3.20.20.70">
    <property type="entry name" value="Aldolase class I"/>
    <property type="match status" value="1"/>
</dbReference>
<dbReference type="EMBL" id="QTZN02000036">
    <property type="protein sequence ID" value="MVB08152.1"/>
    <property type="molecule type" value="Genomic_DNA"/>
</dbReference>
<evidence type="ECO:0000256" key="1">
    <source>
        <dbReference type="ARBA" id="ARBA00001164"/>
    </source>
</evidence>
<keyword evidence="7 9" id="KW-0057">Aromatic amino acid biosynthesis</keyword>
<sequence length="213" mass="24386">MKIKVCGLRDKSNVKELMVLPLDYMGFIFYSKSARYVGDDFDAEITKMIPLQIRKAGVFVNEASEKILTLAKRYQLDVIQLHGDESPEECQLIKESGFEVFKAFQLNEAFQFELLEAYHKTCDYFLFDTKSDSYGGSGKKFNWQILKKYKGETPFFLSGGIGMDDLEAVKAFQHSKLFGLDVNSGFEQSPAVKNVVLVEEFFKSVRQTNDEQK</sequence>
<evidence type="ECO:0000256" key="6">
    <source>
        <dbReference type="ARBA" id="ARBA00022822"/>
    </source>
</evidence>
<keyword evidence="13" id="KW-1185">Reference proteome</keyword>
<evidence type="ECO:0000313" key="13">
    <source>
        <dbReference type="Proteomes" id="UP000285951"/>
    </source>
</evidence>
<evidence type="ECO:0000256" key="2">
    <source>
        <dbReference type="ARBA" id="ARBA00004664"/>
    </source>
</evidence>
<dbReference type="PANTHER" id="PTHR42894:SF1">
    <property type="entry name" value="N-(5'-PHOSPHORIBOSYL)ANTHRANILATE ISOMERASE"/>
    <property type="match status" value="1"/>
</dbReference>